<evidence type="ECO:0000256" key="2">
    <source>
        <dbReference type="ARBA" id="ARBA00022525"/>
    </source>
</evidence>
<reference evidence="3" key="1">
    <citation type="submission" date="2019-05" db="EMBL/GenBank/DDBJ databases">
        <title>Annotation for the trematode Fasciolopsis buski.</title>
        <authorList>
            <person name="Choi Y.-J."/>
        </authorList>
    </citation>
    <scope>NUCLEOTIDE SEQUENCE</scope>
    <source>
        <strain evidence="3">HT</strain>
        <tissue evidence="3">Whole worm</tissue>
    </source>
</reference>
<dbReference type="PROSITE" id="PS50092">
    <property type="entry name" value="TSP1"/>
    <property type="match status" value="1"/>
</dbReference>
<dbReference type="InterPro" id="IPR050439">
    <property type="entry name" value="ADAMTS_ADAMTS-like"/>
</dbReference>
<name>A0A8E0RXY9_9TREM</name>
<dbReference type="GO" id="GO:0005576">
    <property type="term" value="C:extracellular region"/>
    <property type="evidence" value="ECO:0007669"/>
    <property type="project" value="UniProtKB-SubCell"/>
</dbReference>
<evidence type="ECO:0000313" key="4">
    <source>
        <dbReference type="Proteomes" id="UP000728185"/>
    </source>
</evidence>
<dbReference type="Pfam" id="PF00090">
    <property type="entry name" value="TSP_1"/>
    <property type="match status" value="1"/>
</dbReference>
<evidence type="ECO:0000256" key="1">
    <source>
        <dbReference type="ARBA" id="ARBA00004613"/>
    </source>
</evidence>
<dbReference type="Proteomes" id="UP000728185">
    <property type="component" value="Unassembled WGS sequence"/>
</dbReference>
<organism evidence="3 4">
    <name type="scientific">Fasciolopsis buskii</name>
    <dbReference type="NCBI Taxonomy" id="27845"/>
    <lineage>
        <taxon>Eukaryota</taxon>
        <taxon>Metazoa</taxon>
        <taxon>Spiralia</taxon>
        <taxon>Lophotrochozoa</taxon>
        <taxon>Platyhelminthes</taxon>
        <taxon>Trematoda</taxon>
        <taxon>Digenea</taxon>
        <taxon>Plagiorchiida</taxon>
        <taxon>Echinostomata</taxon>
        <taxon>Echinostomatoidea</taxon>
        <taxon>Fasciolidae</taxon>
        <taxon>Fasciolopsis</taxon>
    </lineage>
</organism>
<dbReference type="AlphaFoldDB" id="A0A8E0RXY9"/>
<gene>
    <name evidence="3" type="ORF">FBUS_10626</name>
</gene>
<dbReference type="InterPro" id="IPR000884">
    <property type="entry name" value="TSP1_rpt"/>
</dbReference>
<protein>
    <submittedName>
        <fullName evidence="3">ADAMTS14 peptidase (M12 family)</fullName>
    </submittedName>
</protein>
<dbReference type="PANTHER" id="PTHR13723">
    <property type="entry name" value="ADAMTS A DISINTEGRIN AND METALLOPROTEASE WITH THROMBOSPONDIN MOTIFS PROTEASE"/>
    <property type="match status" value="1"/>
</dbReference>
<keyword evidence="4" id="KW-1185">Reference proteome</keyword>
<dbReference type="GO" id="GO:0004222">
    <property type="term" value="F:metalloendopeptidase activity"/>
    <property type="evidence" value="ECO:0007669"/>
    <property type="project" value="TreeGrafter"/>
</dbReference>
<dbReference type="GO" id="GO:0006508">
    <property type="term" value="P:proteolysis"/>
    <property type="evidence" value="ECO:0007669"/>
    <property type="project" value="TreeGrafter"/>
</dbReference>
<dbReference type="PANTHER" id="PTHR13723:SF304">
    <property type="entry name" value="A DISINTEGRIN AND METALLOPROTEINASE WITH THROMBOSPONDIN MOTIFS 2-LIKE PROTEIN"/>
    <property type="match status" value="1"/>
</dbReference>
<dbReference type="Gene3D" id="2.20.100.10">
    <property type="entry name" value="Thrombospondin type-1 (TSP1) repeat"/>
    <property type="match status" value="1"/>
</dbReference>
<evidence type="ECO:0000313" key="3">
    <source>
        <dbReference type="EMBL" id="KAA0196617.1"/>
    </source>
</evidence>
<accession>A0A8E0RXY9</accession>
<dbReference type="InterPro" id="IPR036383">
    <property type="entry name" value="TSP1_rpt_sf"/>
</dbReference>
<comment type="caution">
    <text evidence="3">The sequence shown here is derived from an EMBL/GenBank/DDBJ whole genome shotgun (WGS) entry which is preliminary data.</text>
</comment>
<sequence length="160" mass="18127">MCLDGKCVPDPVELPEVDGWSSFSDWTVCSRTCGIGTQYRKRVCLTGFKPTASQFHNRISTCPGKDIEYRLCQGEMGECPNLIDFREQQCQWFNNFKLRGVYHTWLPYIQIENPCQLSCFSQQSGQLLDGSVPVRDGTRCTYDNGDSRCVQAICVVSDSK</sequence>
<dbReference type="SUPFAM" id="SSF82895">
    <property type="entry name" value="TSP-1 type 1 repeat"/>
    <property type="match status" value="1"/>
</dbReference>
<dbReference type="GO" id="GO:0030198">
    <property type="term" value="P:extracellular matrix organization"/>
    <property type="evidence" value="ECO:0007669"/>
    <property type="project" value="TreeGrafter"/>
</dbReference>
<dbReference type="OrthoDB" id="5855429at2759"/>
<proteinExistence type="predicted"/>
<comment type="subcellular location">
    <subcellularLocation>
        <location evidence="1">Secreted</location>
    </subcellularLocation>
</comment>
<dbReference type="GO" id="GO:0031012">
    <property type="term" value="C:extracellular matrix"/>
    <property type="evidence" value="ECO:0007669"/>
    <property type="project" value="TreeGrafter"/>
</dbReference>
<keyword evidence="2" id="KW-0964">Secreted</keyword>
<dbReference type="EMBL" id="LUCM01002900">
    <property type="protein sequence ID" value="KAA0196617.1"/>
    <property type="molecule type" value="Genomic_DNA"/>
</dbReference>
<dbReference type="SMART" id="SM00209">
    <property type="entry name" value="TSP1"/>
    <property type="match status" value="1"/>
</dbReference>